<dbReference type="SFLD" id="SFLDG01129">
    <property type="entry name" value="C1.5:_HAD__Beta-PGM__Phosphata"/>
    <property type="match status" value="1"/>
</dbReference>
<dbReference type="Pfam" id="PF13419">
    <property type="entry name" value="HAD_2"/>
    <property type="match status" value="1"/>
</dbReference>
<protein>
    <submittedName>
        <fullName evidence="1">HAD hydrolase-like protein</fullName>
    </submittedName>
</protein>
<dbReference type="EMBL" id="CP050804">
    <property type="protein sequence ID" value="QJC21644.1"/>
    <property type="molecule type" value="Genomic_DNA"/>
</dbReference>
<reference evidence="1 2" key="1">
    <citation type="submission" date="2020-03" db="EMBL/GenBank/DDBJ databases">
        <title>Complete genome of Arcanobacterium buesumensis sp. nov. strain 2701.</title>
        <authorList>
            <person name="Borowiak M."/>
            <person name="Alssahen M."/>
            <person name="Laemmler C."/>
            <person name="Malorny B."/>
            <person name="Hassan A."/>
            <person name="Prenger-Berninghoff E."/>
            <person name="Ploetz M."/>
            <person name="Abdulmawjood A."/>
        </authorList>
    </citation>
    <scope>NUCLEOTIDE SEQUENCE [LARGE SCALE GENOMIC DNA]</scope>
    <source>
        <strain evidence="1 2">2701</strain>
    </source>
</reference>
<dbReference type="InterPro" id="IPR036412">
    <property type="entry name" value="HAD-like_sf"/>
</dbReference>
<dbReference type="Gene3D" id="1.10.150.240">
    <property type="entry name" value="Putative phosphatase, domain 2"/>
    <property type="match status" value="1"/>
</dbReference>
<dbReference type="GO" id="GO:0004713">
    <property type="term" value="F:protein tyrosine kinase activity"/>
    <property type="evidence" value="ECO:0007669"/>
    <property type="project" value="TreeGrafter"/>
</dbReference>
<keyword evidence="2" id="KW-1185">Reference proteome</keyword>
<evidence type="ECO:0000313" key="2">
    <source>
        <dbReference type="Proteomes" id="UP000502298"/>
    </source>
</evidence>
<dbReference type="GO" id="GO:0005829">
    <property type="term" value="C:cytosol"/>
    <property type="evidence" value="ECO:0007669"/>
    <property type="project" value="TreeGrafter"/>
</dbReference>
<dbReference type="PANTHER" id="PTHR43434">
    <property type="entry name" value="PHOSPHOGLYCOLATE PHOSPHATASE"/>
    <property type="match status" value="1"/>
</dbReference>
<name>A0A6H2EKE2_9ACTO</name>
<dbReference type="InterPro" id="IPR050155">
    <property type="entry name" value="HAD-like_hydrolase_sf"/>
</dbReference>
<keyword evidence="1" id="KW-0378">Hydrolase</keyword>
<dbReference type="InterPro" id="IPR023198">
    <property type="entry name" value="PGP-like_dom2"/>
</dbReference>
<dbReference type="SFLD" id="SFLDS00003">
    <property type="entry name" value="Haloacid_Dehalogenase"/>
    <property type="match status" value="1"/>
</dbReference>
<dbReference type="Gene3D" id="3.40.50.1000">
    <property type="entry name" value="HAD superfamily/HAD-like"/>
    <property type="match status" value="1"/>
</dbReference>
<dbReference type="PANTHER" id="PTHR43434:SF20">
    <property type="entry name" value="5'-NUCLEOTIDASE"/>
    <property type="match status" value="1"/>
</dbReference>
<dbReference type="InterPro" id="IPR023214">
    <property type="entry name" value="HAD_sf"/>
</dbReference>
<sequence>MTSLLRAVLFDLDGTLTDSGPLIRRMISDVMRARAGLDLLESAYSRFVGPPLEDTFCELGVPESEIEDYIDDYRTRYFARMDTTKLFDGILPMLERIQAQGLHTAIATSKGEKSAKQVCDMTGLTQFVDVVCGSDPEAGRTHKHHVVDHALRSLEERAMLDPNQRQEPMALGTQWSTRSLRFDVVMVGDRSFDTQGAAVHGIRTILVDWGEGTAEEKANAWKHVSSPDELANLLTRQ</sequence>
<dbReference type="RefSeq" id="WP_168917584.1">
    <property type="nucleotide sequence ID" value="NZ_CP050804.1"/>
</dbReference>
<dbReference type="SUPFAM" id="SSF56784">
    <property type="entry name" value="HAD-like"/>
    <property type="match status" value="1"/>
</dbReference>
<dbReference type="KEGG" id="arca:HC352_03410"/>
<dbReference type="InterPro" id="IPR041492">
    <property type="entry name" value="HAD_2"/>
</dbReference>
<accession>A0A6H2EKE2</accession>
<dbReference type="AlphaFoldDB" id="A0A6H2EKE2"/>
<dbReference type="Proteomes" id="UP000502298">
    <property type="component" value="Chromosome"/>
</dbReference>
<proteinExistence type="predicted"/>
<dbReference type="GO" id="GO:0016787">
    <property type="term" value="F:hydrolase activity"/>
    <property type="evidence" value="ECO:0007669"/>
    <property type="project" value="UniProtKB-KW"/>
</dbReference>
<evidence type="ECO:0000313" key="1">
    <source>
        <dbReference type="EMBL" id="QJC21644.1"/>
    </source>
</evidence>
<gene>
    <name evidence="1" type="ORF">HC352_03410</name>
</gene>
<organism evidence="1 2">
    <name type="scientific">Arcanobacterium buesumense</name>
    <dbReference type="NCBI Taxonomy" id="2722751"/>
    <lineage>
        <taxon>Bacteria</taxon>
        <taxon>Bacillati</taxon>
        <taxon>Actinomycetota</taxon>
        <taxon>Actinomycetes</taxon>
        <taxon>Actinomycetales</taxon>
        <taxon>Actinomycetaceae</taxon>
        <taxon>Arcanobacterium</taxon>
    </lineage>
</organism>